<evidence type="ECO:0000313" key="2">
    <source>
        <dbReference type="EMBL" id="CAI2361371.1"/>
    </source>
</evidence>
<comment type="caution">
    <text evidence="2">The sequence shown here is derived from an EMBL/GenBank/DDBJ whole genome shotgun (WGS) entry which is preliminary data.</text>
</comment>
<accession>A0AAD1U3L2</accession>
<protein>
    <submittedName>
        <fullName evidence="2">Uncharacterized protein</fullName>
    </submittedName>
</protein>
<dbReference type="AlphaFoldDB" id="A0AAD1U3L2"/>
<organism evidence="2 3">
    <name type="scientific">Euplotes crassus</name>
    <dbReference type="NCBI Taxonomy" id="5936"/>
    <lineage>
        <taxon>Eukaryota</taxon>
        <taxon>Sar</taxon>
        <taxon>Alveolata</taxon>
        <taxon>Ciliophora</taxon>
        <taxon>Intramacronucleata</taxon>
        <taxon>Spirotrichea</taxon>
        <taxon>Hypotrichia</taxon>
        <taxon>Euplotida</taxon>
        <taxon>Euplotidae</taxon>
        <taxon>Moneuplotes</taxon>
    </lineage>
</organism>
<feature type="region of interest" description="Disordered" evidence="1">
    <location>
        <begin position="1"/>
        <end position="26"/>
    </location>
</feature>
<name>A0AAD1U3L2_EUPCR</name>
<evidence type="ECO:0000313" key="3">
    <source>
        <dbReference type="Proteomes" id="UP001295684"/>
    </source>
</evidence>
<evidence type="ECO:0000256" key="1">
    <source>
        <dbReference type="SAM" id="MobiDB-lite"/>
    </source>
</evidence>
<gene>
    <name evidence="2" type="ORF">ECRASSUSDP1_LOCUS2682</name>
</gene>
<sequence length="82" mass="9378">MVFKTKTVQRKGRSPNLKRPNTSTNTIQLQTPTNRLLPIKEPLESNLPQTPLNYHRSITSSKSPNHTMSKNLNINKILQKLT</sequence>
<proteinExistence type="predicted"/>
<dbReference type="Proteomes" id="UP001295684">
    <property type="component" value="Unassembled WGS sequence"/>
</dbReference>
<keyword evidence="3" id="KW-1185">Reference proteome</keyword>
<reference evidence="2" key="1">
    <citation type="submission" date="2023-07" db="EMBL/GenBank/DDBJ databases">
        <authorList>
            <consortium name="AG Swart"/>
            <person name="Singh M."/>
            <person name="Singh A."/>
            <person name="Seah K."/>
            <person name="Emmerich C."/>
        </authorList>
    </citation>
    <scope>NUCLEOTIDE SEQUENCE</scope>
    <source>
        <strain evidence="2">DP1</strain>
    </source>
</reference>
<dbReference type="EMBL" id="CAMPGE010002564">
    <property type="protein sequence ID" value="CAI2361371.1"/>
    <property type="molecule type" value="Genomic_DNA"/>
</dbReference>